<reference evidence="2 3" key="2">
    <citation type="journal article" date="2012" name="PLoS Pathog.">
        <title>Diverse lifestyles and strategies of plant pathogenesis encoded in the genomes of eighteen Dothideomycetes fungi.</title>
        <authorList>
            <person name="Ohm R.A."/>
            <person name="Feau N."/>
            <person name="Henrissat B."/>
            <person name="Schoch C.L."/>
            <person name="Horwitz B.A."/>
            <person name="Barry K.W."/>
            <person name="Condon B.J."/>
            <person name="Copeland A.C."/>
            <person name="Dhillon B."/>
            <person name="Glaser F."/>
            <person name="Hesse C.N."/>
            <person name="Kosti I."/>
            <person name="LaButti K."/>
            <person name="Lindquist E.A."/>
            <person name="Lucas S."/>
            <person name="Salamov A.A."/>
            <person name="Bradshaw R.E."/>
            <person name="Ciuffetti L."/>
            <person name="Hamelin R.C."/>
            <person name="Kema G.H.J."/>
            <person name="Lawrence C."/>
            <person name="Scott J.A."/>
            <person name="Spatafora J.W."/>
            <person name="Turgeon B.G."/>
            <person name="de Wit P.J.G.M."/>
            <person name="Zhong S."/>
            <person name="Goodwin S.B."/>
            <person name="Grigoriev I.V."/>
        </authorList>
    </citation>
    <scope>NUCLEOTIDE SEQUENCE [LARGE SCALE GENOMIC DNA]</scope>
    <source>
        <strain evidence="3">NZE10 / CBS 128990</strain>
    </source>
</reference>
<dbReference type="OrthoDB" id="3944128at2759"/>
<proteinExistence type="predicted"/>
<feature type="compositionally biased region" description="Polar residues" evidence="1">
    <location>
        <begin position="256"/>
        <end position="274"/>
    </location>
</feature>
<dbReference type="eggNOG" id="ENOG502R9HF">
    <property type="taxonomic scope" value="Eukaryota"/>
</dbReference>
<evidence type="ECO:0000313" key="3">
    <source>
        <dbReference type="Proteomes" id="UP000016933"/>
    </source>
</evidence>
<dbReference type="STRING" id="675120.M2YIM6"/>
<feature type="compositionally biased region" description="Low complexity" evidence="1">
    <location>
        <begin position="282"/>
        <end position="297"/>
    </location>
</feature>
<name>M2YIM6_DOTSN</name>
<dbReference type="Proteomes" id="UP000016933">
    <property type="component" value="Unassembled WGS sequence"/>
</dbReference>
<protein>
    <submittedName>
        <fullName evidence="2">Uncharacterized protein</fullName>
    </submittedName>
</protein>
<feature type="region of interest" description="Disordered" evidence="1">
    <location>
        <begin position="62"/>
        <end position="89"/>
    </location>
</feature>
<organism evidence="2 3">
    <name type="scientific">Dothistroma septosporum (strain NZE10 / CBS 128990)</name>
    <name type="common">Red band needle blight fungus</name>
    <name type="synonym">Mycosphaerella pini</name>
    <dbReference type="NCBI Taxonomy" id="675120"/>
    <lineage>
        <taxon>Eukaryota</taxon>
        <taxon>Fungi</taxon>
        <taxon>Dikarya</taxon>
        <taxon>Ascomycota</taxon>
        <taxon>Pezizomycotina</taxon>
        <taxon>Dothideomycetes</taxon>
        <taxon>Dothideomycetidae</taxon>
        <taxon>Mycosphaerellales</taxon>
        <taxon>Mycosphaerellaceae</taxon>
        <taxon>Dothistroma</taxon>
    </lineage>
</organism>
<dbReference type="HOGENOM" id="CLU_831624_0_0_1"/>
<sequence>MWYNGLWDPPLALRPASSEVVPTAPGGGGGEVQATTTVHAVPSSQPQSPTVPATAASIVAPTTPVAESSGPHKGLPEATPKPKPTGYVPANEPWHQNVNIGGKNYAATAANGVCRVAGVTLTVGAPAQTLPDGVVCSYGQNGLVVQGSKTIHFNDNADQAQSGSQPLTTIGAQNGDFDAQNGHSGNNEGNEDAAVITINDHAVTAVQTQEGGLIIIGSSITLTLGGAATTISGQVVSAATNGVVLGDVSTVGLNEGSATTGSQGGMPSNTAGSGNDNDDSHTSISSNSLSGSGTNSTTATATGNLPVATGFASSMSPAQALSLFTALLAVIAVG</sequence>
<reference evidence="3" key="1">
    <citation type="journal article" date="2012" name="PLoS Genet.">
        <title>The genomes of the fungal plant pathogens Cladosporium fulvum and Dothistroma septosporum reveal adaptation to different hosts and lifestyles but also signatures of common ancestry.</title>
        <authorList>
            <person name="de Wit P.J.G.M."/>
            <person name="van der Burgt A."/>
            <person name="Oekmen B."/>
            <person name="Stergiopoulos I."/>
            <person name="Abd-Elsalam K.A."/>
            <person name="Aerts A.L."/>
            <person name="Bahkali A.H."/>
            <person name="Beenen H.G."/>
            <person name="Chettri P."/>
            <person name="Cox M.P."/>
            <person name="Datema E."/>
            <person name="de Vries R.P."/>
            <person name="Dhillon B."/>
            <person name="Ganley A.R."/>
            <person name="Griffiths S.A."/>
            <person name="Guo Y."/>
            <person name="Hamelin R.C."/>
            <person name="Henrissat B."/>
            <person name="Kabir M.S."/>
            <person name="Jashni M.K."/>
            <person name="Kema G."/>
            <person name="Klaubauf S."/>
            <person name="Lapidus A."/>
            <person name="Levasseur A."/>
            <person name="Lindquist E."/>
            <person name="Mehrabi R."/>
            <person name="Ohm R.A."/>
            <person name="Owen T.J."/>
            <person name="Salamov A."/>
            <person name="Schwelm A."/>
            <person name="Schijlen E."/>
            <person name="Sun H."/>
            <person name="van den Burg H.A."/>
            <person name="van Ham R.C.H.J."/>
            <person name="Zhang S."/>
            <person name="Goodwin S.B."/>
            <person name="Grigoriev I.V."/>
            <person name="Collemare J."/>
            <person name="Bradshaw R.E."/>
        </authorList>
    </citation>
    <scope>NUCLEOTIDE SEQUENCE [LARGE SCALE GENOMIC DNA]</scope>
    <source>
        <strain evidence="3">NZE10 / CBS 128990</strain>
    </source>
</reference>
<keyword evidence="3" id="KW-1185">Reference proteome</keyword>
<gene>
    <name evidence="2" type="ORF">DOTSEDRAFT_139742</name>
</gene>
<accession>M2YIM6</accession>
<dbReference type="EMBL" id="KB446546">
    <property type="protein sequence ID" value="EME38795.1"/>
    <property type="molecule type" value="Genomic_DNA"/>
</dbReference>
<evidence type="ECO:0000313" key="2">
    <source>
        <dbReference type="EMBL" id="EME38795.1"/>
    </source>
</evidence>
<dbReference type="AlphaFoldDB" id="M2YIM6"/>
<evidence type="ECO:0000256" key="1">
    <source>
        <dbReference type="SAM" id="MobiDB-lite"/>
    </source>
</evidence>
<feature type="region of interest" description="Disordered" evidence="1">
    <location>
        <begin position="255"/>
        <end position="297"/>
    </location>
</feature>